<dbReference type="CDD" id="cd00170">
    <property type="entry name" value="SEC14"/>
    <property type="match status" value="1"/>
</dbReference>
<dbReference type="AlphaFoldDB" id="A0A6C0K351"/>
<dbReference type="InterPro" id="IPR001251">
    <property type="entry name" value="CRAL-TRIO_dom"/>
</dbReference>
<keyword evidence="1" id="KW-1133">Transmembrane helix</keyword>
<dbReference type="Gene3D" id="3.40.525.10">
    <property type="entry name" value="CRAL-TRIO lipid binding domain"/>
    <property type="match status" value="1"/>
</dbReference>
<accession>A0A6C0K351</accession>
<evidence type="ECO:0000259" key="2">
    <source>
        <dbReference type="PROSITE" id="PS50191"/>
    </source>
</evidence>
<dbReference type="PANTHER" id="PTHR45824:SF29">
    <property type="entry name" value="GH16843P"/>
    <property type="match status" value="1"/>
</dbReference>
<dbReference type="InterPro" id="IPR036865">
    <property type="entry name" value="CRAL-TRIO_dom_sf"/>
</dbReference>
<reference evidence="3" key="1">
    <citation type="journal article" date="2020" name="Nature">
        <title>Giant virus diversity and host interactions through global metagenomics.</title>
        <authorList>
            <person name="Schulz F."/>
            <person name="Roux S."/>
            <person name="Paez-Espino D."/>
            <person name="Jungbluth S."/>
            <person name="Walsh D.A."/>
            <person name="Denef V.J."/>
            <person name="McMahon K.D."/>
            <person name="Konstantinidis K.T."/>
            <person name="Eloe-Fadrosh E.A."/>
            <person name="Kyrpides N.C."/>
            <person name="Woyke T."/>
        </authorList>
    </citation>
    <scope>NUCLEOTIDE SEQUENCE</scope>
    <source>
        <strain evidence="3">GVMAG-S-1101165-83</strain>
    </source>
</reference>
<dbReference type="SUPFAM" id="SSF52087">
    <property type="entry name" value="CRAL/TRIO domain"/>
    <property type="match status" value="1"/>
</dbReference>
<dbReference type="PROSITE" id="PS50191">
    <property type="entry name" value="CRAL_TRIO"/>
    <property type="match status" value="1"/>
</dbReference>
<name>A0A6C0K351_9ZZZZ</name>
<dbReference type="PANTHER" id="PTHR45824">
    <property type="entry name" value="GH16843P"/>
    <property type="match status" value="1"/>
</dbReference>
<dbReference type="Pfam" id="PF00650">
    <property type="entry name" value="CRAL_TRIO"/>
    <property type="match status" value="1"/>
</dbReference>
<sequence length="167" mass="19759">MMNSTINESNNLDNIQRQLINHFLKDEQLKNTKKNIITISFNDLLNNLCFQLKNNDIVLDYRYFKFLSCPENYEAVIQHIISVIQNVLKTQEAFIFHVNMSSTTLLHIEKYFGFIKQMSEVLKTMFPEKLKVCYIYNAPYIFSNLFAVISAFIDKRTQQKIKLVKDE</sequence>
<evidence type="ECO:0000256" key="1">
    <source>
        <dbReference type="SAM" id="Phobius"/>
    </source>
</evidence>
<evidence type="ECO:0000313" key="3">
    <source>
        <dbReference type="EMBL" id="QHU10638.1"/>
    </source>
</evidence>
<keyword evidence="1" id="KW-0472">Membrane</keyword>
<dbReference type="GO" id="GO:0008526">
    <property type="term" value="F:phosphatidylinositol transfer activity"/>
    <property type="evidence" value="ECO:0007669"/>
    <property type="project" value="TreeGrafter"/>
</dbReference>
<feature type="transmembrane region" description="Helical" evidence="1">
    <location>
        <begin position="134"/>
        <end position="153"/>
    </location>
</feature>
<organism evidence="3">
    <name type="scientific">viral metagenome</name>
    <dbReference type="NCBI Taxonomy" id="1070528"/>
    <lineage>
        <taxon>unclassified sequences</taxon>
        <taxon>metagenomes</taxon>
        <taxon>organismal metagenomes</taxon>
    </lineage>
</organism>
<keyword evidence="1" id="KW-0812">Transmembrane</keyword>
<protein>
    <recommendedName>
        <fullName evidence="2">CRAL-TRIO domain-containing protein</fullName>
    </recommendedName>
</protein>
<dbReference type="InterPro" id="IPR052578">
    <property type="entry name" value="PI_Transfer_CRAL-TRIO"/>
</dbReference>
<dbReference type="EMBL" id="MN740770">
    <property type="protein sequence ID" value="QHU10638.1"/>
    <property type="molecule type" value="Genomic_DNA"/>
</dbReference>
<feature type="domain" description="CRAL-TRIO" evidence="2">
    <location>
        <begin position="74"/>
        <end position="167"/>
    </location>
</feature>
<proteinExistence type="predicted"/>